<sequence length="424" mass="50809">MTILNETKLSSELKRKLTGALLRYYREDENMTINFVAESLGINKGYLSEIERGRKEPSSQMLEKLTNFMDIRFNTDESLYFNLKDKFQYLYQLYVDLKEEEEKALYQEILKHSSMYENSYGFFYYKLIEYMYCVHFKKTIAEEKILNYYLMFKKILHLFTNDEIGIFYDVFAAYYIGKNNTTKTLEQLKIAEHYLLTCTSKSLKAMVLYHHISAYENRNKAAKALIYCDEASKLFMETMNFSRIIQIALRKAACYSCMRLYSEAEELLLDTIEKMKQNPSRFIAVAYNNLSWNALANKEYEKALKYAYTAIENGTRYYEIPLFISYSLYKLKRYEECKEYIASTLDTCELRVEIKIFLAMLEHALANDHQSYIRYALNYYELMKKDNNQEMSLFILEIICDYYRKRNNFKELCYYQEQEINLLT</sequence>
<dbReference type="SUPFAM" id="SSF48452">
    <property type="entry name" value="TPR-like"/>
    <property type="match status" value="1"/>
</dbReference>
<dbReference type="InterPro" id="IPR001387">
    <property type="entry name" value="Cro/C1-type_HTH"/>
</dbReference>
<feature type="domain" description="HTH cro/C1-type" evidence="1">
    <location>
        <begin position="22"/>
        <end position="78"/>
    </location>
</feature>
<dbReference type="RefSeq" id="WP_022420615.1">
    <property type="nucleotide sequence ID" value="NZ_JAJBMQ010000010.1"/>
</dbReference>
<comment type="caution">
    <text evidence="2">The sequence shown here is derived from an EMBL/GenBank/DDBJ whole genome shotgun (WGS) entry which is preliminary data.</text>
</comment>
<evidence type="ECO:0000313" key="2">
    <source>
        <dbReference type="EMBL" id="RHM09748.1"/>
    </source>
</evidence>
<evidence type="ECO:0000313" key="3">
    <source>
        <dbReference type="Proteomes" id="UP000284868"/>
    </source>
</evidence>
<evidence type="ECO:0000259" key="1">
    <source>
        <dbReference type="PROSITE" id="PS50943"/>
    </source>
</evidence>
<gene>
    <name evidence="2" type="ORF">DWZ83_07040</name>
</gene>
<dbReference type="InterPro" id="IPR010982">
    <property type="entry name" value="Lambda_DNA-bd_dom_sf"/>
</dbReference>
<dbReference type="InterPro" id="IPR011990">
    <property type="entry name" value="TPR-like_helical_dom_sf"/>
</dbReference>
<dbReference type="Proteomes" id="UP000284868">
    <property type="component" value="Unassembled WGS sequence"/>
</dbReference>
<name>A0A415PAL5_9FIRM</name>
<dbReference type="OrthoDB" id="1655816at2"/>
<dbReference type="CDD" id="cd00093">
    <property type="entry name" value="HTH_XRE"/>
    <property type="match status" value="1"/>
</dbReference>
<accession>A0A415PAL5</accession>
<dbReference type="SMART" id="SM00530">
    <property type="entry name" value="HTH_XRE"/>
    <property type="match status" value="1"/>
</dbReference>
<dbReference type="SUPFAM" id="SSF47413">
    <property type="entry name" value="lambda repressor-like DNA-binding domains"/>
    <property type="match status" value="1"/>
</dbReference>
<organism evidence="2 3">
    <name type="scientific">Amedibacillus dolichus</name>
    <dbReference type="NCBI Taxonomy" id="31971"/>
    <lineage>
        <taxon>Bacteria</taxon>
        <taxon>Bacillati</taxon>
        <taxon>Bacillota</taxon>
        <taxon>Erysipelotrichia</taxon>
        <taxon>Erysipelotrichales</taxon>
        <taxon>Erysipelotrichaceae</taxon>
        <taxon>Amedibacillus</taxon>
    </lineage>
</organism>
<reference evidence="2 3" key="1">
    <citation type="submission" date="2018-08" db="EMBL/GenBank/DDBJ databases">
        <title>A genome reference for cultivated species of the human gut microbiota.</title>
        <authorList>
            <person name="Zou Y."/>
            <person name="Xue W."/>
            <person name="Luo G."/>
        </authorList>
    </citation>
    <scope>NUCLEOTIDE SEQUENCE [LARGE SCALE GENOMIC DNA]</scope>
    <source>
        <strain evidence="2 3">AF35-6BH</strain>
    </source>
</reference>
<dbReference type="Pfam" id="PF01381">
    <property type="entry name" value="HTH_3"/>
    <property type="match status" value="1"/>
</dbReference>
<dbReference type="Gene3D" id="1.10.260.40">
    <property type="entry name" value="lambda repressor-like DNA-binding domains"/>
    <property type="match status" value="1"/>
</dbReference>
<dbReference type="PROSITE" id="PS50943">
    <property type="entry name" value="HTH_CROC1"/>
    <property type="match status" value="1"/>
</dbReference>
<dbReference type="GO" id="GO:0003677">
    <property type="term" value="F:DNA binding"/>
    <property type="evidence" value="ECO:0007669"/>
    <property type="project" value="InterPro"/>
</dbReference>
<protein>
    <submittedName>
        <fullName evidence="2">XRE family transcriptional regulator</fullName>
    </submittedName>
</protein>
<dbReference type="EMBL" id="QRPK01000034">
    <property type="protein sequence ID" value="RHM09748.1"/>
    <property type="molecule type" value="Genomic_DNA"/>
</dbReference>
<keyword evidence="3" id="KW-1185">Reference proteome</keyword>
<dbReference type="Gene3D" id="1.25.40.10">
    <property type="entry name" value="Tetratricopeptide repeat domain"/>
    <property type="match status" value="1"/>
</dbReference>
<proteinExistence type="predicted"/>
<dbReference type="AlphaFoldDB" id="A0A415PAL5"/>